<organism evidence="1 2">
    <name type="scientific">Paraglomus occultum</name>
    <dbReference type="NCBI Taxonomy" id="144539"/>
    <lineage>
        <taxon>Eukaryota</taxon>
        <taxon>Fungi</taxon>
        <taxon>Fungi incertae sedis</taxon>
        <taxon>Mucoromycota</taxon>
        <taxon>Glomeromycotina</taxon>
        <taxon>Glomeromycetes</taxon>
        <taxon>Paraglomerales</taxon>
        <taxon>Paraglomeraceae</taxon>
        <taxon>Paraglomus</taxon>
    </lineage>
</organism>
<gene>
    <name evidence="1" type="ORF">POCULU_LOCUS6007</name>
</gene>
<comment type="caution">
    <text evidence="1">The sequence shown here is derived from an EMBL/GenBank/DDBJ whole genome shotgun (WGS) entry which is preliminary data.</text>
</comment>
<dbReference type="OrthoDB" id="1933455at2759"/>
<protein>
    <submittedName>
        <fullName evidence="1">6808_t:CDS:1</fullName>
    </submittedName>
</protein>
<dbReference type="EMBL" id="CAJVPJ010001020">
    <property type="protein sequence ID" value="CAG8571272.1"/>
    <property type="molecule type" value="Genomic_DNA"/>
</dbReference>
<keyword evidence="2" id="KW-1185">Reference proteome</keyword>
<accession>A0A9N9BKJ1</accession>
<dbReference type="Proteomes" id="UP000789572">
    <property type="component" value="Unassembled WGS sequence"/>
</dbReference>
<reference evidence="1" key="1">
    <citation type="submission" date="2021-06" db="EMBL/GenBank/DDBJ databases">
        <authorList>
            <person name="Kallberg Y."/>
            <person name="Tangrot J."/>
            <person name="Rosling A."/>
        </authorList>
    </citation>
    <scope>NUCLEOTIDE SEQUENCE</scope>
    <source>
        <strain evidence="1">IA702</strain>
    </source>
</reference>
<evidence type="ECO:0000313" key="2">
    <source>
        <dbReference type="Proteomes" id="UP000789572"/>
    </source>
</evidence>
<dbReference type="AlphaFoldDB" id="A0A9N9BKJ1"/>
<feature type="non-terminal residue" evidence="1">
    <location>
        <position position="1"/>
    </location>
</feature>
<name>A0A9N9BKJ1_9GLOM</name>
<sequence>MNKLNHDGLLVLEQPFVKVPLEQLKKSARTAQKQLDKDLSYVSQAVTELANKCDNEQIDPARASMTLENMVGRLQNLKRK</sequence>
<proteinExistence type="predicted"/>
<evidence type="ECO:0000313" key="1">
    <source>
        <dbReference type="EMBL" id="CAG8571272.1"/>
    </source>
</evidence>